<protein>
    <submittedName>
        <fullName evidence="1">Uncharacterized protein</fullName>
    </submittedName>
</protein>
<sequence length="114" mass="13335">MFWDHYRLIEQGTKVNLDEFLSNEELKKKVKKGIKGLYTDVMALVERCVNKKGEEAIWELAKLKIISPNIVQELIDVIELVNKIDEIDDSIIYSMLVRIMEDLEELYISISSRC</sequence>
<evidence type="ECO:0000313" key="1">
    <source>
        <dbReference type="EMBL" id="BFH72541.1"/>
    </source>
</evidence>
<organism evidence="1">
    <name type="scientific">Sulfurisphaera javensis</name>
    <dbReference type="NCBI Taxonomy" id="2049879"/>
    <lineage>
        <taxon>Archaea</taxon>
        <taxon>Thermoproteota</taxon>
        <taxon>Thermoprotei</taxon>
        <taxon>Sulfolobales</taxon>
        <taxon>Sulfolobaceae</taxon>
        <taxon>Sulfurisphaera</taxon>
    </lineage>
</organism>
<dbReference type="AlphaFoldDB" id="A0AAT9GNS9"/>
<dbReference type="EMBL" id="AP031322">
    <property type="protein sequence ID" value="BFH72541.1"/>
    <property type="molecule type" value="Genomic_DNA"/>
</dbReference>
<gene>
    <name evidence="1" type="ORF">SJAV_04850</name>
</gene>
<reference evidence="1" key="1">
    <citation type="submission" date="2024-03" db="EMBL/GenBank/DDBJ databases">
        <title>Complete genome sequence of Sulfurisphaera javensis strain KD-1.</title>
        <authorList>
            <person name="Sakai H."/>
            <person name="Nur N."/>
            <person name="Suwanto A."/>
            <person name="Kurosawa N."/>
        </authorList>
    </citation>
    <scope>NUCLEOTIDE SEQUENCE</scope>
    <source>
        <strain evidence="1">KD-1</strain>
    </source>
</reference>
<proteinExistence type="predicted"/>
<dbReference type="GeneID" id="92353417"/>
<dbReference type="KEGG" id="sjv:SJAV_04850"/>
<dbReference type="RefSeq" id="WP_369610756.1">
    <property type="nucleotide sequence ID" value="NZ_AP031322.1"/>
</dbReference>
<name>A0AAT9GNS9_9CREN</name>
<accession>A0AAT9GNS9</accession>